<dbReference type="PROSITE" id="PS50109">
    <property type="entry name" value="HIS_KIN"/>
    <property type="match status" value="1"/>
</dbReference>
<dbReference type="InterPro" id="IPR036097">
    <property type="entry name" value="HisK_dim/P_sf"/>
</dbReference>
<gene>
    <name evidence="9" type="ORF">EOD41_17855</name>
</gene>
<dbReference type="Gene3D" id="1.10.287.130">
    <property type="match status" value="1"/>
</dbReference>
<dbReference type="Proteomes" id="UP000282759">
    <property type="component" value="Unassembled WGS sequence"/>
</dbReference>
<dbReference type="InterPro" id="IPR004358">
    <property type="entry name" value="Sig_transdc_His_kin-like_C"/>
</dbReference>
<dbReference type="PROSITE" id="PS50113">
    <property type="entry name" value="PAC"/>
    <property type="match status" value="1"/>
</dbReference>
<keyword evidence="6" id="KW-0472">Membrane</keyword>
<name>A0A3S2WWE7_9SPHI</name>
<keyword evidence="4" id="KW-0808">Transferase</keyword>
<comment type="caution">
    <text evidence="9">The sequence shown here is derived from an EMBL/GenBank/DDBJ whole genome shotgun (WGS) entry which is preliminary data.</text>
</comment>
<sequence length="527" mass="59925">MKTDSLSCGPLCGSKAVNVAHADVPLSRQIHDFFTGLLDTDKWPARWHCGEWSDFHGWLYLLSDLGIWAAYFAIPLLLIHILVKRKDVPFYKIFGLFIAFILLCGLTHLIDAMAFWWPAYRFSAVLRFATAIVSMSTVYALYRVMPMILNLRSVSDLQAEIEKRRIIEEKLAASEFLLSEAGRISRVGGWELDVANNKRTWSKSIYDIFELPYDSPIDDVNMLQYFPGTYYNQMDEAITNAYNHGGSWDMEVLVSRKDGTTIWARSIGEPFFDEEGKLIKLRGVFMDIDRYKVNELALSKSLELLTQNNQQLKNFTHILSHNIRNHASNISLISSLIDTTSLTEDNADLVDKIKSISGGLNDTLNDLSEAIKIKDSVIQSEKLGFEAVTLKVMRIIQNDIRLSEAVINMDFKVEEVNFPPIYLESIILNLLTNTIKYRSERSPVIELRTYKDEKQCTVLECRDNGRGIDLKLHGEKIFGLYKTFHDTKNARGVGLFLVKTQVESQGGSIQVESTPGEGSVFKIIFNE</sequence>
<dbReference type="InterPro" id="IPR001610">
    <property type="entry name" value="PAC"/>
</dbReference>
<dbReference type="SMART" id="SM00086">
    <property type="entry name" value="PAC"/>
    <property type="match status" value="1"/>
</dbReference>
<feature type="transmembrane region" description="Helical" evidence="6">
    <location>
        <begin position="90"/>
        <end position="110"/>
    </location>
</feature>
<dbReference type="InterPro" id="IPR013655">
    <property type="entry name" value="PAS_fold_3"/>
</dbReference>
<dbReference type="SUPFAM" id="SSF55785">
    <property type="entry name" value="PYP-like sensor domain (PAS domain)"/>
    <property type="match status" value="1"/>
</dbReference>
<keyword evidence="3" id="KW-0597">Phosphoprotein</keyword>
<dbReference type="Gene3D" id="3.30.450.20">
    <property type="entry name" value="PAS domain"/>
    <property type="match status" value="2"/>
</dbReference>
<dbReference type="AlphaFoldDB" id="A0A3S2WWE7"/>
<proteinExistence type="predicted"/>
<keyword evidence="5" id="KW-0418">Kinase</keyword>
<protein>
    <recommendedName>
        <fullName evidence="2">histidine kinase</fullName>
        <ecNumber evidence="2">2.7.13.3</ecNumber>
    </recommendedName>
</protein>
<dbReference type="EMBL" id="SACK01000009">
    <property type="protein sequence ID" value="RVT98236.1"/>
    <property type="molecule type" value="Genomic_DNA"/>
</dbReference>
<comment type="catalytic activity">
    <reaction evidence="1">
        <text>ATP + protein L-histidine = ADP + protein N-phospho-L-histidine.</text>
        <dbReference type="EC" id="2.7.13.3"/>
    </reaction>
</comment>
<dbReference type="CDD" id="cd00130">
    <property type="entry name" value="PAS"/>
    <property type="match status" value="1"/>
</dbReference>
<feature type="transmembrane region" description="Helical" evidence="6">
    <location>
        <begin position="65"/>
        <end position="83"/>
    </location>
</feature>
<dbReference type="OrthoDB" id="1522284at2"/>
<evidence type="ECO:0000259" key="7">
    <source>
        <dbReference type="PROSITE" id="PS50109"/>
    </source>
</evidence>
<keyword evidence="6" id="KW-0812">Transmembrane</keyword>
<evidence type="ECO:0000256" key="5">
    <source>
        <dbReference type="ARBA" id="ARBA00022777"/>
    </source>
</evidence>
<dbReference type="InterPro" id="IPR003594">
    <property type="entry name" value="HATPase_dom"/>
</dbReference>
<feature type="transmembrane region" description="Helical" evidence="6">
    <location>
        <begin position="122"/>
        <end position="142"/>
    </location>
</feature>
<feature type="domain" description="PAC" evidence="8">
    <location>
        <begin position="248"/>
        <end position="300"/>
    </location>
</feature>
<keyword evidence="10" id="KW-1185">Reference proteome</keyword>
<evidence type="ECO:0000313" key="10">
    <source>
        <dbReference type="Proteomes" id="UP000282759"/>
    </source>
</evidence>
<dbReference type="PRINTS" id="PR00344">
    <property type="entry name" value="BCTRLSENSOR"/>
</dbReference>
<dbReference type="Pfam" id="PF02518">
    <property type="entry name" value="HATPase_c"/>
    <property type="match status" value="1"/>
</dbReference>
<dbReference type="InterPro" id="IPR052162">
    <property type="entry name" value="Sensor_kinase/Photoreceptor"/>
</dbReference>
<dbReference type="InterPro" id="IPR036890">
    <property type="entry name" value="HATPase_C_sf"/>
</dbReference>
<dbReference type="Pfam" id="PF25487">
    <property type="entry name" value="ETR1_N"/>
    <property type="match status" value="1"/>
</dbReference>
<dbReference type="SMART" id="SM00387">
    <property type="entry name" value="HATPase_c"/>
    <property type="match status" value="1"/>
</dbReference>
<evidence type="ECO:0000256" key="1">
    <source>
        <dbReference type="ARBA" id="ARBA00000085"/>
    </source>
</evidence>
<feature type="domain" description="Histidine kinase" evidence="7">
    <location>
        <begin position="318"/>
        <end position="527"/>
    </location>
</feature>
<dbReference type="SUPFAM" id="SSF55874">
    <property type="entry name" value="ATPase domain of HSP90 chaperone/DNA topoisomerase II/histidine kinase"/>
    <property type="match status" value="1"/>
</dbReference>
<evidence type="ECO:0000256" key="2">
    <source>
        <dbReference type="ARBA" id="ARBA00012438"/>
    </source>
</evidence>
<evidence type="ECO:0000313" key="9">
    <source>
        <dbReference type="EMBL" id="RVT98236.1"/>
    </source>
</evidence>
<evidence type="ECO:0000256" key="4">
    <source>
        <dbReference type="ARBA" id="ARBA00022679"/>
    </source>
</evidence>
<dbReference type="PANTHER" id="PTHR43304:SF1">
    <property type="entry name" value="PAC DOMAIN-CONTAINING PROTEIN"/>
    <property type="match status" value="1"/>
</dbReference>
<dbReference type="InterPro" id="IPR000700">
    <property type="entry name" value="PAS-assoc_C"/>
</dbReference>
<organism evidence="9 10">
    <name type="scientific">Mucilaginibacter limnophilus</name>
    <dbReference type="NCBI Taxonomy" id="1932778"/>
    <lineage>
        <taxon>Bacteria</taxon>
        <taxon>Pseudomonadati</taxon>
        <taxon>Bacteroidota</taxon>
        <taxon>Sphingobacteriia</taxon>
        <taxon>Sphingobacteriales</taxon>
        <taxon>Sphingobacteriaceae</taxon>
        <taxon>Mucilaginibacter</taxon>
    </lineage>
</organism>
<dbReference type="EC" id="2.7.13.3" evidence="2"/>
<dbReference type="SUPFAM" id="SSF47384">
    <property type="entry name" value="Homodimeric domain of signal transducing histidine kinase"/>
    <property type="match status" value="1"/>
</dbReference>
<dbReference type="InterPro" id="IPR035965">
    <property type="entry name" value="PAS-like_dom_sf"/>
</dbReference>
<evidence type="ECO:0000256" key="6">
    <source>
        <dbReference type="SAM" id="Phobius"/>
    </source>
</evidence>
<dbReference type="Pfam" id="PF08447">
    <property type="entry name" value="PAS_3"/>
    <property type="match status" value="1"/>
</dbReference>
<evidence type="ECO:0000256" key="3">
    <source>
        <dbReference type="ARBA" id="ARBA00022553"/>
    </source>
</evidence>
<accession>A0A3S2WWE7</accession>
<reference evidence="9 10" key="1">
    <citation type="submission" date="2019-01" db="EMBL/GenBank/DDBJ databases">
        <authorList>
            <person name="Chen W.-M."/>
        </authorList>
    </citation>
    <scope>NUCLEOTIDE SEQUENCE [LARGE SCALE GENOMIC DNA]</scope>
    <source>
        <strain evidence="9 10">YBJ-36</strain>
    </source>
</reference>
<dbReference type="Gene3D" id="3.30.565.10">
    <property type="entry name" value="Histidine kinase-like ATPase, C-terminal domain"/>
    <property type="match status" value="1"/>
</dbReference>
<dbReference type="InterPro" id="IPR005467">
    <property type="entry name" value="His_kinase_dom"/>
</dbReference>
<dbReference type="RefSeq" id="WP_127707477.1">
    <property type="nucleotide sequence ID" value="NZ_SACK01000009.1"/>
</dbReference>
<dbReference type="InterPro" id="IPR000014">
    <property type="entry name" value="PAS"/>
</dbReference>
<dbReference type="PANTHER" id="PTHR43304">
    <property type="entry name" value="PHYTOCHROME-LIKE PROTEIN CPH1"/>
    <property type="match status" value="1"/>
</dbReference>
<evidence type="ECO:0000259" key="8">
    <source>
        <dbReference type="PROSITE" id="PS50113"/>
    </source>
</evidence>
<dbReference type="InterPro" id="IPR058544">
    <property type="entry name" value="ETR1_N"/>
</dbReference>
<keyword evidence="6" id="KW-1133">Transmembrane helix</keyword>
<dbReference type="GO" id="GO:0000155">
    <property type="term" value="F:phosphorelay sensor kinase activity"/>
    <property type="evidence" value="ECO:0007669"/>
    <property type="project" value="InterPro"/>
</dbReference>